<keyword evidence="2" id="KW-1185">Reference proteome</keyword>
<sequence>MLIRQTIYILFLFIGTTALCISCDDVIDVDTGTTEAILNVDAWINNKSETQTISLTLTQDYFDNKSLPPAVSGASVTVTDEAGQVYIFQEDTLSRDGAYRWRPQSNETIGSVGTRYTLTVYYKSEVFIATSQMERVPPMDSITFSKQDDLGGPQSDEDFYQAEFWAKDIAGKGDTYWIRTYKNGSLLNKSSELNIAYDAAQSAGSEFDGVTFITPVRTGINANDEDEDGMRVSSIDPGDSIYVEIHSVTEASFNYLNEVITQTDRNGGLSELFMSTPLANVSSNVVNLDGNGSPVVGFFNVAAVSGLGKKFR</sequence>
<dbReference type="OrthoDB" id="1117670at2"/>
<evidence type="ECO:0000313" key="1">
    <source>
        <dbReference type="EMBL" id="SKC81550.1"/>
    </source>
</evidence>
<name>A0A1T5LZY3_9BACT</name>
<dbReference type="AlphaFoldDB" id="A0A1T5LZY3"/>
<dbReference type="InterPro" id="IPR025345">
    <property type="entry name" value="DUF4249"/>
</dbReference>
<evidence type="ECO:0000313" key="2">
    <source>
        <dbReference type="Proteomes" id="UP000190961"/>
    </source>
</evidence>
<evidence type="ECO:0008006" key="3">
    <source>
        <dbReference type="Google" id="ProtNLM"/>
    </source>
</evidence>
<dbReference type="EMBL" id="FUZU01000003">
    <property type="protein sequence ID" value="SKC81550.1"/>
    <property type="molecule type" value="Genomic_DNA"/>
</dbReference>
<proteinExistence type="predicted"/>
<dbReference type="RefSeq" id="WP_079688543.1">
    <property type="nucleotide sequence ID" value="NZ_FUZU01000003.1"/>
</dbReference>
<dbReference type="STRING" id="688867.SAMN05660236_3972"/>
<protein>
    <recommendedName>
        <fullName evidence="3">DUF4249 domain-containing protein</fullName>
    </recommendedName>
</protein>
<accession>A0A1T5LZY3</accession>
<gene>
    <name evidence="1" type="ORF">SAMN05660236_3972</name>
</gene>
<dbReference type="Proteomes" id="UP000190961">
    <property type="component" value="Unassembled WGS sequence"/>
</dbReference>
<dbReference type="Pfam" id="PF14054">
    <property type="entry name" value="DUF4249"/>
    <property type="match status" value="1"/>
</dbReference>
<organism evidence="1 2">
    <name type="scientific">Ohtaekwangia koreensis</name>
    <dbReference type="NCBI Taxonomy" id="688867"/>
    <lineage>
        <taxon>Bacteria</taxon>
        <taxon>Pseudomonadati</taxon>
        <taxon>Bacteroidota</taxon>
        <taxon>Cytophagia</taxon>
        <taxon>Cytophagales</taxon>
        <taxon>Fulvivirgaceae</taxon>
        <taxon>Ohtaekwangia</taxon>
    </lineage>
</organism>
<reference evidence="1 2" key="1">
    <citation type="submission" date="2017-02" db="EMBL/GenBank/DDBJ databases">
        <authorList>
            <person name="Peterson S.W."/>
        </authorList>
    </citation>
    <scope>NUCLEOTIDE SEQUENCE [LARGE SCALE GENOMIC DNA]</scope>
    <source>
        <strain evidence="1 2">DSM 25262</strain>
    </source>
</reference>